<reference evidence="2 3" key="1">
    <citation type="submission" date="2018-08" db="EMBL/GenBank/DDBJ databases">
        <title>A genome reference for cultivated species of the human gut microbiota.</title>
        <authorList>
            <person name="Zou Y."/>
            <person name="Xue W."/>
            <person name="Luo G."/>
        </authorList>
    </citation>
    <scope>NUCLEOTIDE SEQUENCE [LARGE SCALE GENOMIC DNA]</scope>
    <source>
        <strain evidence="2 3">AM40-30BH</strain>
    </source>
</reference>
<evidence type="ECO:0000313" key="3">
    <source>
        <dbReference type="Proteomes" id="UP000284379"/>
    </source>
</evidence>
<dbReference type="Proteomes" id="UP000284379">
    <property type="component" value="Unassembled WGS sequence"/>
</dbReference>
<protein>
    <recommendedName>
        <fullName evidence="1">F5/8 type C domain-containing protein</fullName>
    </recommendedName>
</protein>
<dbReference type="Pfam" id="PF00754">
    <property type="entry name" value="F5_F8_type_C"/>
    <property type="match status" value="1"/>
</dbReference>
<sequence length="657" mass="74813">MKRFAISFILLLGLTVFVVQGQAVNLALNKTYSASSIWGSTYTAKNAFDGNAASRWSAEKGSINNQWVQVDFGTSVEFDRVVIKEYGTRVSSYQIRVSDNGEKWLIAAQGTIIESDEVLELLAPQNKRYLRLYIISALSEPSIYEIGVFNKVAEVSKPILGEGMYFEDPRGPLTKSEVDYFKAYVAKTNKFPLPTSNIGNQLVYGKQGIGAEGLAWMYKTTGDKEILDVFIRHCDYMLNCRNDQQGGEKRILWTGRVEKCWPNKDKTEGEQLEKYSASENGDILGHIYFCAYLILLSPDLLDQQAPVSDKKNYIDFGTTYRDRAMKYIQMCDEVMDEFYVPRFVTDTYTLNWPNCPEWNWLGQAIGYRFPVNQQAMALNAFHKALECYAVLGINPEKQALYKKVVQVSIDGQAETLKPVKVTVNGETKNCYLWYYHMNGGTKVEDFDHSSYAMLQYYKAYESDLFENVTLDKMQTFINTVKYIMWDETTRTVSDHVNGQETALKDRRDNTLPGWIQMSYFDPEFWEYNLKMRGNVTGEVGRMGHFLYMKSRLFGYADDLDAHPINITRYGGYDPTAITPSTTVGKDNILISGPVKDILNIVAERELKTVRIADLSGRIMLNQPYEENISVSHLPAGIYVVLMETIDGQGCVVKIVKE</sequence>
<dbReference type="RefSeq" id="WP_122201595.1">
    <property type="nucleotide sequence ID" value="NZ_CABJFV010000007.1"/>
</dbReference>
<gene>
    <name evidence="2" type="ORF">DW888_11650</name>
</gene>
<dbReference type="Gene3D" id="2.60.120.260">
    <property type="entry name" value="Galactose-binding domain-like"/>
    <property type="match status" value="1"/>
</dbReference>
<accession>A0A413VN92</accession>
<dbReference type="InterPro" id="IPR000421">
    <property type="entry name" value="FA58C"/>
</dbReference>
<comment type="caution">
    <text evidence="2">The sequence shown here is derived from an EMBL/GenBank/DDBJ whole genome shotgun (WGS) entry which is preliminary data.</text>
</comment>
<feature type="domain" description="F5/8 type C" evidence="1">
    <location>
        <begin position="7"/>
        <end position="151"/>
    </location>
</feature>
<dbReference type="AlphaFoldDB" id="A0A413VN92"/>
<organism evidence="2 3">
    <name type="scientific">Bacteroides nordii</name>
    <dbReference type="NCBI Taxonomy" id="291645"/>
    <lineage>
        <taxon>Bacteria</taxon>
        <taxon>Pseudomonadati</taxon>
        <taxon>Bacteroidota</taxon>
        <taxon>Bacteroidia</taxon>
        <taxon>Bacteroidales</taxon>
        <taxon>Bacteroidaceae</taxon>
        <taxon>Bacteroides</taxon>
    </lineage>
</organism>
<dbReference type="EMBL" id="QSGO01000007">
    <property type="protein sequence ID" value="RHB35090.1"/>
    <property type="molecule type" value="Genomic_DNA"/>
</dbReference>
<dbReference type="PROSITE" id="PS50022">
    <property type="entry name" value="FA58C_3"/>
    <property type="match status" value="1"/>
</dbReference>
<dbReference type="SUPFAM" id="SSF49785">
    <property type="entry name" value="Galactose-binding domain-like"/>
    <property type="match status" value="1"/>
</dbReference>
<proteinExistence type="predicted"/>
<name>A0A413VN92_9BACE</name>
<evidence type="ECO:0000259" key="1">
    <source>
        <dbReference type="PROSITE" id="PS50022"/>
    </source>
</evidence>
<dbReference type="InterPro" id="IPR008979">
    <property type="entry name" value="Galactose-bd-like_sf"/>
</dbReference>
<evidence type="ECO:0000313" key="2">
    <source>
        <dbReference type="EMBL" id="RHB35090.1"/>
    </source>
</evidence>